<reference evidence="1 2" key="1">
    <citation type="submission" date="2019-02" db="EMBL/GenBank/DDBJ databases">
        <title>Deep-cultivation of Planctomycetes and their phenomic and genomic characterization uncovers novel biology.</title>
        <authorList>
            <person name="Wiegand S."/>
            <person name="Jogler M."/>
            <person name="Boedeker C."/>
            <person name="Pinto D."/>
            <person name="Vollmers J."/>
            <person name="Rivas-Marin E."/>
            <person name="Kohn T."/>
            <person name="Peeters S.H."/>
            <person name="Heuer A."/>
            <person name="Rast P."/>
            <person name="Oberbeckmann S."/>
            <person name="Bunk B."/>
            <person name="Jeske O."/>
            <person name="Meyerdierks A."/>
            <person name="Storesund J.E."/>
            <person name="Kallscheuer N."/>
            <person name="Luecker S."/>
            <person name="Lage O.M."/>
            <person name="Pohl T."/>
            <person name="Merkel B.J."/>
            <person name="Hornburger P."/>
            <person name="Mueller R.-W."/>
            <person name="Bruemmer F."/>
            <person name="Labrenz M."/>
            <person name="Spormann A.M."/>
            <person name="Op Den Camp H."/>
            <person name="Overmann J."/>
            <person name="Amann R."/>
            <person name="Jetten M.S.M."/>
            <person name="Mascher T."/>
            <person name="Medema M.H."/>
            <person name="Devos D.P."/>
            <person name="Kaster A.-K."/>
            <person name="Ovreas L."/>
            <person name="Rohde M."/>
            <person name="Galperin M.Y."/>
            <person name="Jogler C."/>
        </authorList>
    </citation>
    <scope>NUCLEOTIDE SEQUENCE [LARGE SCALE GENOMIC DNA]</scope>
    <source>
        <strain evidence="1 2">Mal64</strain>
    </source>
</reference>
<name>A0A5C5ZS05_9BACT</name>
<accession>A0A5C5ZS05</accession>
<proteinExistence type="predicted"/>
<evidence type="ECO:0000313" key="1">
    <source>
        <dbReference type="EMBL" id="TWT90080.1"/>
    </source>
</evidence>
<keyword evidence="2" id="KW-1185">Reference proteome</keyword>
<dbReference type="EMBL" id="SJPQ01000001">
    <property type="protein sequence ID" value="TWT90080.1"/>
    <property type="molecule type" value="Genomic_DNA"/>
</dbReference>
<comment type="caution">
    <text evidence="1">The sequence shown here is derived from an EMBL/GenBank/DDBJ whole genome shotgun (WGS) entry which is preliminary data.</text>
</comment>
<dbReference type="OrthoDB" id="225966at2"/>
<evidence type="ECO:0000313" key="2">
    <source>
        <dbReference type="Proteomes" id="UP000315440"/>
    </source>
</evidence>
<dbReference type="Proteomes" id="UP000315440">
    <property type="component" value="Unassembled WGS sequence"/>
</dbReference>
<protein>
    <submittedName>
        <fullName evidence="1">Uncharacterized protein</fullName>
    </submittedName>
</protein>
<gene>
    <name evidence="1" type="ORF">Mal64_04630</name>
</gene>
<dbReference type="RefSeq" id="WP_146396460.1">
    <property type="nucleotide sequence ID" value="NZ_SJPQ01000001.1"/>
</dbReference>
<dbReference type="Gene3D" id="2.60.40.1120">
    <property type="entry name" value="Carboxypeptidase-like, regulatory domain"/>
    <property type="match status" value="1"/>
</dbReference>
<organism evidence="1 2">
    <name type="scientific">Pseudobythopirellula maris</name>
    <dbReference type="NCBI Taxonomy" id="2527991"/>
    <lineage>
        <taxon>Bacteria</taxon>
        <taxon>Pseudomonadati</taxon>
        <taxon>Planctomycetota</taxon>
        <taxon>Planctomycetia</taxon>
        <taxon>Pirellulales</taxon>
        <taxon>Lacipirellulaceae</taxon>
        <taxon>Pseudobythopirellula</taxon>
    </lineage>
</organism>
<dbReference type="SUPFAM" id="SSF49478">
    <property type="entry name" value="Cna protein B-type domain"/>
    <property type="match status" value="1"/>
</dbReference>
<sequence>MGPEAPLHRRSKRTRALTWAAVAACLLGGLVAVGLLLGPAPDVSLVAGWTSHLRTPLVDDNLAAAGDRDALASGDYFAHDTFHLDRSLSAELLRSALATEAVENSAARVVYVSGYATRDAKGAVVLMTKEFMPLKAEGGLPLAELLQQLRDSGPPTLLVLDLSFGVVNGQHALLPCGVGEEIHAMLQRESRPDLVTLVGCSPGESVSNLAGAGRSTFGYFFEAGLAGAADGYNPSALTDSRVSARELAAYVCDRVKTWTRRYGPAAQTPRAVALDDVDFVVTACRRAPHGAAPVPAAEEYPVWLREAWDRRDAWLAAGANHTMPRLLKRYEADVLDAERRWRSGADSSAMNKLMASNARSLIQEQEDAQRLLEPDATVSLARWELAVGPAPAELTAAWRAALEAPAPPAPAVSEALVALRTAADKAAPEANASAAVAALMQSDGDFTAQLAMTHAELSRGAPEPRFVETDTIARLAELLSTDHDLPATLLREVVHATLLREKVWADAKTMAWVAGSLARADRQRRTALAMLLSPGFASRDQSQQLCETATHIYHGVENCQSRLRAALSLRDRAMRVLPLIAPQVRLHASLRNDWAEAAALTEGLADAIDALPRDATLAELDGNVEAIRGLGLHLESLLRSLLKGASNRSTDALAESLRQGLTDQLPSAEALLATPLLGAAQRERLCLAACAAAAAQAEPLQDFAEQNSKTILVTAARDSFKFAAPTGGDATTVSGPNDSVAEARFTAAVLRLAGFQTTDLDAPIEQAAANPTPESLQALLAALRAQVQDAFARISAKPDPTLAERACRVLPAECFSNLLDARLASPTLLAELDERAAARKLNAGRLLAESRDLIGSIRLAEAAQSLDDSVVATLPRVVDDKPTGSKPLELTSLSEHQTTESLTFQVQCEKGADLAVDVLQPTNLLRVEKKLTPHESGAEVELKFRVRDDATYAQLAATYGVLLRLAEGDHVRHLPLPIPAIAAVSPVEVSVEYAGVRRALSKGLVLPPTAASEPLRLFVKNRTDGPLGLEARVQAGALYTASLSLKAKGEAPLKLAAPAAAAPATGPAAVAANDPVALSSIRVAIVDTATNHTVYKQSARPTIAEPTGYIRVLGARVTPDESGVPVARLRLERLPGAPDPLRVEAAFVAVPAGEVPLVAGGELATILTAKRGQATLQASLSPPVGGDPTLRGALSINGVSRSMVWEGDTPAFGGSAELTPRFRPIVDIAVPEMLAAGDVLNYSVDASPVGADCSLQVALLRAGSAGGIVRERSFATARARRLEMGAQLVEGALPLRTVIGPQADAFETTGLAGRYTLVAAVFDERGAEIARSTRKVVIDADPAGLATLSLPTKPAVGGAPLAVTVDAQDDLSGVGQVRLYVGVPVGGAPPKGAAIVPAVADPHNPSQWVAAVPMPEGTPGASLTAEVTNGVGLVRNIVQSVELLSAEAASMGKIAGMVTEGARPQPGLAVELRDPEQKPVAEAQTDAEGRFSFDAVKPGKYLLWSVKHQSQRVGSVGVDVEAAATTSAAVELSL</sequence>